<evidence type="ECO:0000256" key="3">
    <source>
        <dbReference type="ARBA" id="ARBA00022806"/>
    </source>
</evidence>
<reference evidence="11" key="1">
    <citation type="journal article" date="2014" name="Int. J. Syst. Evol. Microbiol.">
        <title>Complete genome sequence of Corynebacterium casei LMG S-19264T (=DSM 44701T), isolated from a smear-ripened cheese.</title>
        <authorList>
            <consortium name="US DOE Joint Genome Institute (JGI-PGF)"/>
            <person name="Walter F."/>
            <person name="Albersmeier A."/>
            <person name="Kalinowski J."/>
            <person name="Ruckert C."/>
        </authorList>
    </citation>
    <scope>NUCLEOTIDE SEQUENCE</scope>
    <source>
        <strain evidence="11">CGMCC 1.12726</strain>
    </source>
</reference>
<dbReference type="Gene3D" id="3.30.70.330">
    <property type="match status" value="1"/>
</dbReference>
<dbReference type="EMBL" id="BMFO01000004">
    <property type="protein sequence ID" value="GGF96877.1"/>
    <property type="molecule type" value="Genomic_DNA"/>
</dbReference>
<dbReference type="InterPro" id="IPR014014">
    <property type="entry name" value="RNA_helicase_DEAD_Q_motif"/>
</dbReference>
<reference evidence="11" key="2">
    <citation type="submission" date="2020-09" db="EMBL/GenBank/DDBJ databases">
        <authorList>
            <person name="Sun Q."/>
            <person name="Zhou Y."/>
        </authorList>
    </citation>
    <scope>NUCLEOTIDE SEQUENCE</scope>
    <source>
        <strain evidence="11">CGMCC 1.12726</strain>
    </source>
</reference>
<keyword evidence="12" id="KW-1185">Reference proteome</keyword>
<keyword evidence="1 7" id="KW-0547">Nucleotide-binding</keyword>
<dbReference type="GO" id="GO:0003676">
    <property type="term" value="F:nucleic acid binding"/>
    <property type="evidence" value="ECO:0007669"/>
    <property type="project" value="InterPro"/>
</dbReference>
<evidence type="ECO:0000256" key="7">
    <source>
        <dbReference type="RuleBase" id="RU000492"/>
    </source>
</evidence>
<sequence length="457" mass="49549">MSDFTQWPLRPELLEALAGQGISAPTPIQQASLADILAGRDVLGQAKTGSGKTLAFALGLLSRLQPVPGVQALVLCPTRELADQVAQAVRRAAARLPNLKVSAFYGGIPLRVHVESLVHEPAVVVGTPGRVLELIETGALKPDALNTLVLDEADRMLDMGFEPAIQAICKTLPARRQTLLFSATFPEAVRALSKGYQREPSEILLDADTRSEHIEQLFFEVPGNRKNDALVQLLGRLQPAQALVFCNTKLDCQSVEQHLAKAGFDVTALHGDLEQRERDEAMVRFQNGSVRVLVATDVAARGLDVAGLELVLSYELAHQADVHVHRVGRTGRAGMAGRALALVAPAEIGRVKAIEEQMGFSAQWQRIDLGQIALKPLKAEWRTLIIDAGRKDKLRPGDILGALTGKQAVAGADVGKIALFDTRAYVGIRRAVADKALQTLRQDKIKGRNFRVRVLDH</sequence>
<name>A0A917CRX9_9GAMM</name>
<dbReference type="GO" id="GO:0005829">
    <property type="term" value="C:cytosol"/>
    <property type="evidence" value="ECO:0007669"/>
    <property type="project" value="TreeGrafter"/>
</dbReference>
<evidence type="ECO:0000313" key="11">
    <source>
        <dbReference type="EMBL" id="GGF96877.1"/>
    </source>
</evidence>
<dbReference type="GO" id="GO:0003724">
    <property type="term" value="F:RNA helicase activity"/>
    <property type="evidence" value="ECO:0007669"/>
    <property type="project" value="InterPro"/>
</dbReference>
<dbReference type="Proteomes" id="UP000632858">
    <property type="component" value="Unassembled WGS sequence"/>
</dbReference>
<dbReference type="PROSITE" id="PS51192">
    <property type="entry name" value="HELICASE_ATP_BIND_1"/>
    <property type="match status" value="1"/>
</dbReference>
<keyword evidence="2 7" id="KW-0378">Hydrolase</keyword>
<dbReference type="InterPro" id="IPR044742">
    <property type="entry name" value="DEAD/DEAH_RhlB"/>
</dbReference>
<dbReference type="GO" id="GO:0016787">
    <property type="term" value="F:hydrolase activity"/>
    <property type="evidence" value="ECO:0007669"/>
    <property type="project" value="UniProtKB-KW"/>
</dbReference>
<dbReference type="Pfam" id="PF03880">
    <property type="entry name" value="DbpA"/>
    <property type="match status" value="1"/>
</dbReference>
<organism evidence="11 12">
    <name type="scientific">Arenimonas maotaiensis</name>
    <dbReference type="NCBI Taxonomy" id="1446479"/>
    <lineage>
        <taxon>Bacteria</taxon>
        <taxon>Pseudomonadati</taxon>
        <taxon>Pseudomonadota</taxon>
        <taxon>Gammaproteobacteria</taxon>
        <taxon>Lysobacterales</taxon>
        <taxon>Lysobacteraceae</taxon>
        <taxon>Arenimonas</taxon>
    </lineage>
</organism>
<dbReference type="InterPro" id="IPR027417">
    <property type="entry name" value="P-loop_NTPase"/>
</dbReference>
<evidence type="ECO:0000256" key="2">
    <source>
        <dbReference type="ARBA" id="ARBA00022801"/>
    </source>
</evidence>
<evidence type="ECO:0000256" key="4">
    <source>
        <dbReference type="ARBA" id="ARBA00022840"/>
    </source>
</evidence>
<dbReference type="RefSeq" id="WP_188450083.1">
    <property type="nucleotide sequence ID" value="NZ_BMFO01000004.1"/>
</dbReference>
<dbReference type="InterPro" id="IPR005580">
    <property type="entry name" value="DbpA/CsdA_RNA-bd_dom"/>
</dbReference>
<keyword evidence="4 7" id="KW-0067">ATP-binding</keyword>
<dbReference type="CDD" id="cd00268">
    <property type="entry name" value="DEADc"/>
    <property type="match status" value="1"/>
</dbReference>
<dbReference type="AlphaFoldDB" id="A0A917CRX9"/>
<dbReference type="NCBIfam" id="NF008744">
    <property type="entry name" value="PRK11776.1"/>
    <property type="match status" value="1"/>
</dbReference>
<dbReference type="InterPro" id="IPR011545">
    <property type="entry name" value="DEAD/DEAH_box_helicase_dom"/>
</dbReference>
<protein>
    <submittedName>
        <fullName evidence="11">ATP-dependent RNA helicase</fullName>
    </submittedName>
</protein>
<dbReference type="PANTHER" id="PTHR47959:SF1">
    <property type="entry name" value="ATP-DEPENDENT RNA HELICASE DBPA"/>
    <property type="match status" value="1"/>
</dbReference>
<evidence type="ECO:0000256" key="1">
    <source>
        <dbReference type="ARBA" id="ARBA00022741"/>
    </source>
</evidence>
<dbReference type="PROSITE" id="PS00039">
    <property type="entry name" value="DEAD_ATP_HELICASE"/>
    <property type="match status" value="1"/>
</dbReference>
<feature type="domain" description="DEAD-box RNA helicase Q" evidence="10">
    <location>
        <begin position="2"/>
        <end position="30"/>
    </location>
</feature>
<dbReference type="Gene3D" id="3.40.50.300">
    <property type="entry name" value="P-loop containing nucleotide triphosphate hydrolases"/>
    <property type="match status" value="2"/>
</dbReference>
<feature type="short sequence motif" description="Q motif" evidence="6">
    <location>
        <begin position="2"/>
        <end position="30"/>
    </location>
</feature>
<feature type="domain" description="Helicase C-terminal" evidence="9">
    <location>
        <begin position="229"/>
        <end position="375"/>
    </location>
</feature>
<dbReference type="CDD" id="cd18787">
    <property type="entry name" value="SF2_C_DEAD"/>
    <property type="match status" value="1"/>
</dbReference>
<evidence type="ECO:0000256" key="5">
    <source>
        <dbReference type="ARBA" id="ARBA00038437"/>
    </source>
</evidence>
<feature type="domain" description="Helicase ATP-binding" evidence="8">
    <location>
        <begin position="33"/>
        <end position="203"/>
    </location>
</feature>
<evidence type="ECO:0000259" key="9">
    <source>
        <dbReference type="PROSITE" id="PS51194"/>
    </source>
</evidence>
<proteinExistence type="inferred from homology"/>
<dbReference type="InterPro" id="IPR001650">
    <property type="entry name" value="Helicase_C-like"/>
</dbReference>
<evidence type="ECO:0000313" key="12">
    <source>
        <dbReference type="Proteomes" id="UP000632858"/>
    </source>
</evidence>
<dbReference type="Pfam" id="PF00270">
    <property type="entry name" value="DEAD"/>
    <property type="match status" value="1"/>
</dbReference>
<dbReference type="InterPro" id="IPR014001">
    <property type="entry name" value="Helicase_ATP-bd"/>
</dbReference>
<gene>
    <name evidence="11" type="primary">dbpA</name>
    <name evidence="11" type="ORF">GCM10010960_18180</name>
</gene>
<dbReference type="PANTHER" id="PTHR47959">
    <property type="entry name" value="ATP-DEPENDENT RNA HELICASE RHLE-RELATED"/>
    <property type="match status" value="1"/>
</dbReference>
<comment type="caution">
    <text evidence="11">The sequence shown here is derived from an EMBL/GenBank/DDBJ whole genome shotgun (WGS) entry which is preliminary data.</text>
</comment>
<dbReference type="PROSITE" id="PS51195">
    <property type="entry name" value="Q_MOTIF"/>
    <property type="match status" value="1"/>
</dbReference>
<accession>A0A917CRX9</accession>
<dbReference type="InterPro" id="IPR050079">
    <property type="entry name" value="DEAD_box_RNA_helicase"/>
</dbReference>
<dbReference type="SMART" id="SM00487">
    <property type="entry name" value="DEXDc"/>
    <property type="match status" value="1"/>
</dbReference>
<dbReference type="GO" id="GO:0005524">
    <property type="term" value="F:ATP binding"/>
    <property type="evidence" value="ECO:0007669"/>
    <property type="project" value="UniProtKB-KW"/>
</dbReference>
<dbReference type="SMART" id="SM00490">
    <property type="entry name" value="HELICc"/>
    <property type="match status" value="1"/>
</dbReference>
<evidence type="ECO:0000259" key="10">
    <source>
        <dbReference type="PROSITE" id="PS51195"/>
    </source>
</evidence>
<evidence type="ECO:0000259" key="8">
    <source>
        <dbReference type="PROSITE" id="PS51192"/>
    </source>
</evidence>
<dbReference type="InterPro" id="IPR000629">
    <property type="entry name" value="RNA-helicase_DEAD-box_CS"/>
</dbReference>
<dbReference type="InterPro" id="IPR012677">
    <property type="entry name" value="Nucleotide-bd_a/b_plait_sf"/>
</dbReference>
<dbReference type="SUPFAM" id="SSF52540">
    <property type="entry name" value="P-loop containing nucleoside triphosphate hydrolases"/>
    <property type="match status" value="1"/>
</dbReference>
<dbReference type="PROSITE" id="PS51194">
    <property type="entry name" value="HELICASE_CTER"/>
    <property type="match status" value="1"/>
</dbReference>
<keyword evidence="3 7" id="KW-0347">Helicase</keyword>
<dbReference type="Pfam" id="PF00271">
    <property type="entry name" value="Helicase_C"/>
    <property type="match status" value="1"/>
</dbReference>
<comment type="similarity">
    <text evidence="5 7">Belongs to the DEAD box helicase family.</text>
</comment>
<evidence type="ECO:0000256" key="6">
    <source>
        <dbReference type="PROSITE-ProRule" id="PRU00552"/>
    </source>
</evidence>